<evidence type="ECO:0000256" key="2">
    <source>
        <dbReference type="ARBA" id="ARBA00008444"/>
    </source>
</evidence>
<accession>A0A199W6M6</accession>
<reference evidence="15" key="2">
    <citation type="submission" date="2025-04" db="UniProtKB">
        <authorList>
            <consortium name="RefSeq"/>
        </authorList>
    </citation>
    <scope>IDENTIFICATION</scope>
    <source>
        <tissue evidence="15">Leaf</tissue>
    </source>
</reference>
<keyword evidence="8" id="KW-0811">Translocation</keyword>
<dbReference type="EMBL" id="LSRQ01000122">
    <property type="protein sequence ID" value="OAY85127.1"/>
    <property type="molecule type" value="Genomic_DNA"/>
</dbReference>
<dbReference type="Pfam" id="PF02466">
    <property type="entry name" value="Tim17"/>
    <property type="match status" value="1"/>
</dbReference>
<evidence type="ECO:0000256" key="6">
    <source>
        <dbReference type="ARBA" id="ARBA00022927"/>
    </source>
</evidence>
<dbReference type="STRING" id="4615.A0A199W6M6"/>
<evidence type="ECO:0000256" key="1">
    <source>
        <dbReference type="ARBA" id="ARBA00004448"/>
    </source>
</evidence>
<comment type="subcellular location">
    <subcellularLocation>
        <location evidence="1">Mitochondrion inner membrane</location>
        <topology evidence="1">Multi-pass membrane protein</topology>
    </subcellularLocation>
</comment>
<feature type="region of interest" description="Disordered" evidence="11">
    <location>
        <begin position="161"/>
        <end position="225"/>
    </location>
</feature>
<dbReference type="GO" id="GO:0005744">
    <property type="term" value="C:TIM23 mitochondrial import inner membrane translocase complex"/>
    <property type="evidence" value="ECO:0007669"/>
    <property type="project" value="TreeGrafter"/>
</dbReference>
<dbReference type="PANTHER" id="PTHR10485">
    <property type="entry name" value="MITOCHONDRIAL IMPORT INNER MEMBRANE TRANSLOCASE SUBUNIT TIM-17"/>
    <property type="match status" value="1"/>
</dbReference>
<feature type="compositionally biased region" description="Gly residues" evidence="11">
    <location>
        <begin position="173"/>
        <end position="185"/>
    </location>
</feature>
<feature type="compositionally biased region" description="Gly residues" evidence="11">
    <location>
        <begin position="195"/>
        <end position="205"/>
    </location>
</feature>
<keyword evidence="7" id="KW-1133">Transmembrane helix</keyword>
<proteinExistence type="inferred from homology"/>
<keyword evidence="10" id="KW-0472">Membrane</keyword>
<protein>
    <submittedName>
        <fullName evidence="15">Mitochondrial import inner membrane translocase subunit TIM17-1-like</fullName>
    </submittedName>
    <submittedName>
        <fullName evidence="12">Mitochondrial import inner membrane translocase subunit TIM17-2</fullName>
    </submittedName>
</protein>
<evidence type="ECO:0000313" key="12">
    <source>
        <dbReference type="EMBL" id="OAY85127.1"/>
    </source>
</evidence>
<evidence type="ECO:0000256" key="5">
    <source>
        <dbReference type="ARBA" id="ARBA00022792"/>
    </source>
</evidence>
<evidence type="ECO:0000256" key="7">
    <source>
        <dbReference type="ARBA" id="ARBA00022989"/>
    </source>
</evidence>
<evidence type="ECO:0000256" key="11">
    <source>
        <dbReference type="SAM" id="MobiDB-lite"/>
    </source>
</evidence>
<sequence>MGTPETSREPCPDRILDDVGGAFAMGAVGGSAYHFIRGLYNSPNGERLAGGAQAVRMNAPRVGGSFAVWGGLFSAFDCSMVYLRQKEDPWNSIIAGAATGGFLQMRQGPGSAARSALFGGVLLALIEGAGIMLNRVLSAPQNLPPMEDPSAIGLPPTIARPGVPLPTAEEESGGGSWLGGLFGGGGKKKTDDGKGGGGGGGGGGKPEVLESFDTPSTPIPNFEYK</sequence>
<keyword evidence="5" id="KW-0999">Mitochondrion inner membrane</keyword>
<organism evidence="12 13">
    <name type="scientific">Ananas comosus</name>
    <name type="common">Pineapple</name>
    <name type="synonym">Ananas ananas</name>
    <dbReference type="NCBI Taxonomy" id="4615"/>
    <lineage>
        <taxon>Eukaryota</taxon>
        <taxon>Viridiplantae</taxon>
        <taxon>Streptophyta</taxon>
        <taxon>Embryophyta</taxon>
        <taxon>Tracheophyta</taxon>
        <taxon>Spermatophyta</taxon>
        <taxon>Magnoliopsida</taxon>
        <taxon>Liliopsida</taxon>
        <taxon>Poales</taxon>
        <taxon>Bromeliaceae</taxon>
        <taxon>Bromelioideae</taxon>
        <taxon>Ananas</taxon>
    </lineage>
</organism>
<dbReference type="PANTHER" id="PTHR10485:SF0">
    <property type="entry name" value="AT05822P-RELATED"/>
    <property type="match status" value="1"/>
</dbReference>
<evidence type="ECO:0000256" key="9">
    <source>
        <dbReference type="ARBA" id="ARBA00023128"/>
    </source>
</evidence>
<keyword evidence="9" id="KW-0496">Mitochondrion</keyword>
<keyword evidence="14" id="KW-1185">Reference proteome</keyword>
<evidence type="ECO:0000256" key="10">
    <source>
        <dbReference type="ARBA" id="ARBA00023136"/>
    </source>
</evidence>
<dbReference type="RefSeq" id="XP_020105036.1">
    <property type="nucleotide sequence ID" value="XM_020249447.1"/>
</dbReference>
<dbReference type="OrthoDB" id="2261329at2759"/>
<evidence type="ECO:0000313" key="13">
    <source>
        <dbReference type="Proteomes" id="UP000092600"/>
    </source>
</evidence>
<name>A0A199W6M6_ANACO</name>
<dbReference type="Proteomes" id="UP000515123">
    <property type="component" value="Linkage group 1"/>
</dbReference>
<keyword evidence="4" id="KW-0812">Transmembrane</keyword>
<reference evidence="12 13" key="1">
    <citation type="journal article" date="2016" name="DNA Res.">
        <title>The draft genome of MD-2 pineapple using hybrid error correction of long reads.</title>
        <authorList>
            <person name="Redwan R.M."/>
            <person name="Saidin A."/>
            <person name="Kumar S.V."/>
        </authorList>
    </citation>
    <scope>NUCLEOTIDE SEQUENCE [LARGE SCALE GENOMIC DNA]</scope>
    <source>
        <strain evidence="13">cv. MD2</strain>
        <tissue evidence="12">Leaf</tissue>
    </source>
</reference>
<dbReference type="GO" id="GO:0030150">
    <property type="term" value="P:protein import into mitochondrial matrix"/>
    <property type="evidence" value="ECO:0007669"/>
    <property type="project" value="TreeGrafter"/>
</dbReference>
<dbReference type="AlphaFoldDB" id="A0A199W6M6"/>
<evidence type="ECO:0000313" key="14">
    <source>
        <dbReference type="Proteomes" id="UP000515123"/>
    </source>
</evidence>
<evidence type="ECO:0000256" key="4">
    <source>
        <dbReference type="ARBA" id="ARBA00022692"/>
    </source>
</evidence>
<gene>
    <name evidence="15" type="primary">LOC109721702</name>
    <name evidence="12" type="ORF">ACMD2_04030</name>
</gene>
<evidence type="ECO:0000313" key="15">
    <source>
        <dbReference type="RefSeq" id="XP_020105036.1"/>
    </source>
</evidence>
<keyword evidence="3" id="KW-0813">Transport</keyword>
<dbReference type="GeneID" id="109721702"/>
<dbReference type="GO" id="GO:0008320">
    <property type="term" value="F:protein transmembrane transporter activity"/>
    <property type="evidence" value="ECO:0007669"/>
    <property type="project" value="TreeGrafter"/>
</dbReference>
<keyword evidence="6" id="KW-0653">Protein transport</keyword>
<comment type="similarity">
    <text evidence="2">Belongs to the Tim17/Tim22/Tim23 family.</text>
</comment>
<dbReference type="Proteomes" id="UP000092600">
    <property type="component" value="Unassembled WGS sequence"/>
</dbReference>
<evidence type="ECO:0000256" key="3">
    <source>
        <dbReference type="ARBA" id="ARBA00022448"/>
    </source>
</evidence>
<evidence type="ECO:0000256" key="8">
    <source>
        <dbReference type="ARBA" id="ARBA00023010"/>
    </source>
</evidence>